<feature type="transmembrane region" description="Helical" evidence="17">
    <location>
        <begin position="122"/>
        <end position="145"/>
    </location>
</feature>
<evidence type="ECO:0000313" key="19">
    <source>
        <dbReference type="Proteomes" id="UP000221080"/>
    </source>
</evidence>
<keyword evidence="6" id="KW-1003">Cell membrane</keyword>
<sequence length="474" mass="51884">MASEENETTPLLTNNQDTQGQIRNGRLYVAAFSAVLGSFIFGYAMVLPSAVIPQLQEDDDPRLHMNVNQISWFGSIFAIGAIVGGLIAMLMNDKFGRKHSIMISVIPSTAGFLMMAKANEWLLLLLGRFLTGIAAGITASSIPVYVSEISHPGVRGALGATPQAMIVFGGLALYALGLVLPWRWLAIAGEVPGLIMLILLCFMPNSPRYLITKGKWEEAVRALQWLRGPDSNYSTELNQIQQIVNSQLGMEFSDHKGPFYYKPIVISVFIRILQQMTGITLILVYLEPIFEKTAVSLEPKYDAVIVGLVRLFAVMIATCFMDKAGRKSLLYASAFIMFMAMLTVTVYTHKTSCDPGNITLAVPSATESFGVMTGFEFKSGTVIPLISIIFIALGYAIGWGPITWLLMSEILPMKVRGVVSGVCVMVSYITAFVLTQFFMQAVDAFGLFAPFLFFSVICVVSIIFTAVYVPETKG</sequence>
<feature type="transmembrane region" description="Helical" evidence="17">
    <location>
        <begin position="328"/>
        <end position="347"/>
    </location>
</feature>
<gene>
    <name evidence="20" type="primary">LOC108265452</name>
</gene>
<keyword evidence="9 17" id="KW-0472">Membrane</keyword>
<evidence type="ECO:0000256" key="11">
    <source>
        <dbReference type="ARBA" id="ARBA00052140"/>
    </source>
</evidence>
<evidence type="ECO:0000259" key="18">
    <source>
        <dbReference type="PROSITE" id="PS50850"/>
    </source>
</evidence>
<dbReference type="OrthoDB" id="6612291at2759"/>
<evidence type="ECO:0000256" key="15">
    <source>
        <dbReference type="ARBA" id="ARBA00080242"/>
    </source>
</evidence>
<name>A0A2D0R0G8_ICTPU</name>
<dbReference type="InterPro" id="IPR036259">
    <property type="entry name" value="MFS_trans_sf"/>
</dbReference>
<reference evidence="20" key="2">
    <citation type="submission" date="2025-08" db="UniProtKB">
        <authorList>
            <consortium name="RefSeq"/>
        </authorList>
    </citation>
    <scope>IDENTIFICATION</scope>
    <source>
        <tissue evidence="20">Blood</tissue>
    </source>
</reference>
<evidence type="ECO:0000256" key="16">
    <source>
        <dbReference type="RuleBase" id="RU003346"/>
    </source>
</evidence>
<organism evidence="19 20">
    <name type="scientific">Ictalurus punctatus</name>
    <name type="common">Channel catfish</name>
    <name type="synonym">Silurus punctatus</name>
    <dbReference type="NCBI Taxonomy" id="7998"/>
    <lineage>
        <taxon>Eukaryota</taxon>
        <taxon>Metazoa</taxon>
        <taxon>Chordata</taxon>
        <taxon>Craniata</taxon>
        <taxon>Vertebrata</taxon>
        <taxon>Euteleostomi</taxon>
        <taxon>Actinopterygii</taxon>
        <taxon>Neopterygii</taxon>
        <taxon>Teleostei</taxon>
        <taxon>Ostariophysi</taxon>
        <taxon>Siluriformes</taxon>
        <taxon>Ictaluridae</taxon>
        <taxon>Ictalurus</taxon>
    </lineage>
</organism>
<feature type="transmembrane region" description="Helical" evidence="17">
    <location>
        <begin position="445"/>
        <end position="469"/>
    </location>
</feature>
<dbReference type="InterPro" id="IPR005828">
    <property type="entry name" value="MFS_sugar_transport-like"/>
</dbReference>
<comment type="function">
    <text evidence="12">Insulin-regulated facilitative hexose transporter that mediates the transport of glucose and fructose. Facilitates hepatic influx of dietary trehalose, which in turn inhibits glucose and fructose influx triggering a starvation signal and hepatic autophagy through activation of AMPK and ULK1. Also able to mediate the transport of dehydroascorbate.</text>
</comment>
<keyword evidence="7 17" id="KW-0812">Transmembrane</keyword>
<evidence type="ECO:0000256" key="9">
    <source>
        <dbReference type="ARBA" id="ARBA00023136"/>
    </source>
</evidence>
<keyword evidence="20" id="KW-0762">Sugar transport</keyword>
<evidence type="ECO:0000256" key="4">
    <source>
        <dbReference type="ARBA" id="ARBA00004651"/>
    </source>
</evidence>
<dbReference type="PROSITE" id="PS50850">
    <property type="entry name" value="MFS"/>
    <property type="match status" value="1"/>
</dbReference>
<evidence type="ECO:0000256" key="12">
    <source>
        <dbReference type="ARBA" id="ARBA00059062"/>
    </source>
</evidence>
<comment type="catalytic activity">
    <reaction evidence="11">
        <text>alpha,alpha-trehalose(in) = alpha,alpha-trehalose(out)</text>
        <dbReference type="Rhea" id="RHEA:17629"/>
        <dbReference type="ChEBI" id="CHEBI:16551"/>
    </reaction>
</comment>
<accession>A0A2D0R0G8</accession>
<evidence type="ECO:0000256" key="6">
    <source>
        <dbReference type="ARBA" id="ARBA00022475"/>
    </source>
</evidence>
<evidence type="ECO:0000256" key="17">
    <source>
        <dbReference type="SAM" id="Phobius"/>
    </source>
</evidence>
<dbReference type="GO" id="GO:0033300">
    <property type="term" value="F:dehydroascorbic acid transmembrane transporter activity"/>
    <property type="evidence" value="ECO:0007669"/>
    <property type="project" value="UniProtKB-ARBA"/>
</dbReference>
<proteinExistence type="inferred from homology"/>
<dbReference type="PROSITE" id="PS00217">
    <property type="entry name" value="SUGAR_TRANSPORT_2"/>
    <property type="match status" value="1"/>
</dbReference>
<dbReference type="InterPro" id="IPR003663">
    <property type="entry name" value="Sugar/inositol_transpt"/>
</dbReference>
<dbReference type="RefSeq" id="XP_017323270.1">
    <property type="nucleotide sequence ID" value="XM_017467781.3"/>
</dbReference>
<evidence type="ECO:0000256" key="3">
    <source>
        <dbReference type="ARBA" id="ARBA00001787"/>
    </source>
</evidence>
<evidence type="ECO:0000256" key="10">
    <source>
        <dbReference type="ARBA" id="ARBA00023180"/>
    </source>
</evidence>
<evidence type="ECO:0000256" key="5">
    <source>
        <dbReference type="ARBA" id="ARBA00007004"/>
    </source>
</evidence>
<feature type="domain" description="Major facilitator superfamily (MFS) profile" evidence="18">
    <location>
        <begin position="30"/>
        <end position="473"/>
    </location>
</feature>
<comment type="subcellular location">
    <subcellularLocation>
        <location evidence="4">Cell membrane</location>
        <topology evidence="4">Multi-pass membrane protein</topology>
    </subcellularLocation>
</comment>
<evidence type="ECO:0000256" key="14">
    <source>
        <dbReference type="ARBA" id="ARBA00077395"/>
    </source>
</evidence>
<dbReference type="KEGG" id="ipu:108265452"/>
<evidence type="ECO:0000256" key="2">
    <source>
        <dbReference type="ARBA" id="ARBA00000618"/>
    </source>
</evidence>
<dbReference type="Pfam" id="PF00083">
    <property type="entry name" value="Sugar_tr"/>
    <property type="match status" value="1"/>
</dbReference>
<dbReference type="Gene3D" id="1.20.1250.20">
    <property type="entry name" value="MFS general substrate transporter like domains"/>
    <property type="match status" value="1"/>
</dbReference>
<feature type="transmembrane region" description="Helical" evidence="17">
    <location>
        <begin position="301"/>
        <end position="321"/>
    </location>
</feature>
<comment type="catalytic activity">
    <reaction evidence="1">
        <text>D-fructose(out) = D-fructose(in)</text>
        <dbReference type="Rhea" id="RHEA:60372"/>
        <dbReference type="ChEBI" id="CHEBI:37721"/>
    </reaction>
</comment>
<dbReference type="InterPro" id="IPR020846">
    <property type="entry name" value="MFS_dom"/>
</dbReference>
<dbReference type="PRINTS" id="PR00171">
    <property type="entry name" value="SUGRTRNSPORT"/>
</dbReference>
<feature type="transmembrane region" description="Helical" evidence="17">
    <location>
        <begin position="382"/>
        <end position="406"/>
    </location>
</feature>
<evidence type="ECO:0000256" key="8">
    <source>
        <dbReference type="ARBA" id="ARBA00022989"/>
    </source>
</evidence>
<dbReference type="GeneID" id="108265452"/>
<dbReference type="Proteomes" id="UP000221080">
    <property type="component" value="Chromosome 5"/>
</dbReference>
<dbReference type="SUPFAM" id="SSF103473">
    <property type="entry name" value="MFS general substrate transporter"/>
    <property type="match status" value="1"/>
</dbReference>
<feature type="transmembrane region" description="Helical" evidence="17">
    <location>
        <begin position="72"/>
        <end position="92"/>
    </location>
</feature>
<dbReference type="GO" id="GO:0005886">
    <property type="term" value="C:plasma membrane"/>
    <property type="evidence" value="ECO:0007669"/>
    <property type="project" value="UniProtKB-SubCell"/>
</dbReference>
<feature type="transmembrane region" description="Helical" evidence="17">
    <location>
        <begin position="418"/>
        <end position="439"/>
    </location>
</feature>
<evidence type="ECO:0000256" key="7">
    <source>
        <dbReference type="ARBA" id="ARBA00022692"/>
    </source>
</evidence>
<dbReference type="InterPro" id="IPR050549">
    <property type="entry name" value="MFS_Trehalose_Transporter"/>
</dbReference>
<keyword evidence="10" id="KW-0325">Glycoprotein</keyword>
<comment type="catalytic activity">
    <reaction evidence="3">
        <text>L-dehydroascorbate(out) = L-dehydroascorbate(in)</text>
        <dbReference type="Rhea" id="RHEA:60380"/>
        <dbReference type="ChEBI" id="CHEBI:58539"/>
    </reaction>
</comment>
<comment type="similarity">
    <text evidence="5">Belongs to the major facilitator superfamily. Sugar transporter (TC 2.A.1.1) family. Glucose transporter subfamily.</text>
</comment>
<keyword evidence="8 17" id="KW-1133">Transmembrane helix</keyword>
<evidence type="ECO:0000256" key="13">
    <source>
        <dbReference type="ARBA" id="ARBA00067382"/>
    </source>
</evidence>
<dbReference type="PANTHER" id="PTHR48021:SF59">
    <property type="entry name" value="SOLUTE CARRIER FAMILY 2, FACILITATED GLUCOSE TRANSPORTER MEMBER 6"/>
    <property type="match status" value="1"/>
</dbReference>
<keyword evidence="16" id="KW-0813">Transport</keyword>
<reference evidence="19" key="1">
    <citation type="journal article" date="2016" name="Nat. Commun.">
        <title>The channel catfish genome sequence provides insights into the evolution of scale formation in teleosts.</title>
        <authorList>
            <person name="Liu Z."/>
            <person name="Liu S."/>
            <person name="Yao J."/>
            <person name="Bao L."/>
            <person name="Zhang J."/>
            <person name="Li Y."/>
            <person name="Jiang C."/>
            <person name="Sun L."/>
            <person name="Wang R."/>
            <person name="Zhang Y."/>
            <person name="Zhou T."/>
            <person name="Zeng Q."/>
            <person name="Fu Q."/>
            <person name="Gao S."/>
            <person name="Li N."/>
            <person name="Koren S."/>
            <person name="Jiang Y."/>
            <person name="Zimin A."/>
            <person name="Xu P."/>
            <person name="Phillippy A.M."/>
            <person name="Geng X."/>
            <person name="Song L."/>
            <person name="Sun F."/>
            <person name="Li C."/>
            <person name="Wang X."/>
            <person name="Chen A."/>
            <person name="Jin Y."/>
            <person name="Yuan Z."/>
            <person name="Yang Y."/>
            <person name="Tan S."/>
            <person name="Peatman E."/>
            <person name="Lu J."/>
            <person name="Qin Z."/>
            <person name="Dunham R."/>
            <person name="Li Z."/>
            <person name="Sonstegard T."/>
            <person name="Feng J."/>
            <person name="Danzmann R.G."/>
            <person name="Schroeder S."/>
            <person name="Scheffler B."/>
            <person name="Duke M.V."/>
            <person name="Ballard L."/>
            <person name="Kucuktas H."/>
            <person name="Kaltenboeck L."/>
            <person name="Liu H."/>
            <person name="Armbruster J."/>
            <person name="Xie Y."/>
            <person name="Kirby M.L."/>
            <person name="Tian Y."/>
            <person name="Flanagan M.E."/>
            <person name="Mu W."/>
            <person name="Waldbieser G.C."/>
        </authorList>
    </citation>
    <scope>NUCLEOTIDE SEQUENCE [LARGE SCALE GENOMIC DNA]</scope>
    <source>
        <strain evidence="19">SDA103</strain>
    </source>
</reference>
<comment type="catalytic activity">
    <reaction evidence="2">
        <text>D-glucose(out) = D-glucose(in)</text>
        <dbReference type="Rhea" id="RHEA:60376"/>
        <dbReference type="ChEBI" id="CHEBI:4167"/>
    </reaction>
</comment>
<keyword evidence="19" id="KW-1185">Reference proteome</keyword>
<evidence type="ECO:0000313" key="20">
    <source>
        <dbReference type="RefSeq" id="XP_017323270.1"/>
    </source>
</evidence>
<feature type="transmembrane region" description="Helical" evidence="17">
    <location>
        <begin position="264"/>
        <end position="286"/>
    </location>
</feature>
<evidence type="ECO:0000256" key="1">
    <source>
        <dbReference type="ARBA" id="ARBA00000590"/>
    </source>
</evidence>
<dbReference type="NCBIfam" id="TIGR00879">
    <property type="entry name" value="SP"/>
    <property type="match status" value="1"/>
</dbReference>
<dbReference type="AlphaFoldDB" id="A0A2D0R0G8"/>
<dbReference type="FunFam" id="1.20.1250.20:FF:000055">
    <property type="entry name" value="Facilitated trehalose transporter Tret1-2 homolog"/>
    <property type="match status" value="1"/>
</dbReference>
<feature type="transmembrane region" description="Helical" evidence="17">
    <location>
        <begin position="157"/>
        <end position="176"/>
    </location>
</feature>
<feature type="transmembrane region" description="Helical" evidence="17">
    <location>
        <begin position="27"/>
        <end position="52"/>
    </location>
</feature>
<dbReference type="InterPro" id="IPR005829">
    <property type="entry name" value="Sugar_transporter_CS"/>
</dbReference>
<dbReference type="PANTHER" id="PTHR48021">
    <property type="match status" value="1"/>
</dbReference>
<protein>
    <recommendedName>
        <fullName evidence="13">Solute carrier family 2, facilitated glucose transporter member 8</fullName>
    </recommendedName>
    <alternativeName>
        <fullName evidence="14">Glucose transporter type 8</fullName>
    </alternativeName>
    <alternativeName>
        <fullName evidence="15">Glucose transporter type X1</fullName>
    </alternativeName>
</protein>